<reference evidence="2" key="3">
    <citation type="submission" date="2024-02" db="UniProtKB">
        <authorList>
            <consortium name="WormBaseParasite"/>
        </authorList>
    </citation>
    <scope>IDENTIFICATION</scope>
    <source>
        <strain evidence="2">pt0022</strain>
    </source>
</reference>
<accession>A0AAF5Q1Y6</accession>
<name>A0AAF5Q1Y6_WUCBA</name>
<reference evidence="1" key="1">
    <citation type="submission" date="2015-03" db="EMBL/GenBank/DDBJ databases">
        <title>Wuchereria bancrofti Genome Sequencing Papua New Guinea Strain.</title>
        <authorList>
            <person name="Small S.T."/>
            <person name="Serre D."/>
            <person name="Zimmerman P.A."/>
        </authorList>
    </citation>
    <scope>NUCLEOTIDE SEQUENCE [LARGE SCALE GENOMIC DNA]</scope>
    <source>
        <strain evidence="1">pt0022</strain>
    </source>
</reference>
<reference evidence="1" key="2">
    <citation type="journal article" date="2016" name="Mol. Ecol.">
        <title>Population genomics of the filarial nematode parasite Wuchereria bancrofti from mosquitoes.</title>
        <authorList>
            <person name="Small S.T."/>
            <person name="Reimer L.J."/>
            <person name="Tisch D.J."/>
            <person name="King C.L."/>
            <person name="Christensen B.M."/>
            <person name="Siba P.M."/>
            <person name="Kazura J.W."/>
            <person name="Serre D."/>
            <person name="Zimmerman P.A."/>
        </authorList>
    </citation>
    <scope>NUCLEOTIDE SEQUENCE</scope>
    <source>
        <strain evidence="1">pt0022</strain>
    </source>
</reference>
<evidence type="ECO:0000313" key="2">
    <source>
        <dbReference type="WBParaSite" id="mrna-Wban_08951"/>
    </source>
</evidence>
<dbReference type="Proteomes" id="UP000093561">
    <property type="component" value="Unassembled WGS sequence"/>
</dbReference>
<organism evidence="1 2">
    <name type="scientific">Wuchereria bancrofti</name>
    <dbReference type="NCBI Taxonomy" id="6293"/>
    <lineage>
        <taxon>Eukaryota</taxon>
        <taxon>Metazoa</taxon>
        <taxon>Ecdysozoa</taxon>
        <taxon>Nematoda</taxon>
        <taxon>Chromadorea</taxon>
        <taxon>Rhabditida</taxon>
        <taxon>Spirurina</taxon>
        <taxon>Spiruromorpha</taxon>
        <taxon>Filarioidea</taxon>
        <taxon>Onchocercidae</taxon>
        <taxon>Wuchereria</taxon>
    </lineage>
</organism>
<sequence length="43" mass="5027">MSCHNCRLLRKFSTMTDDRALVNEFVTSEIVTFDDISRSVKLF</sequence>
<dbReference type="WBParaSite" id="mrna-Wban_08951">
    <property type="protein sequence ID" value="mrna-Wban_08951"/>
    <property type="gene ID" value="Wban_08951"/>
</dbReference>
<evidence type="ECO:0000313" key="1">
    <source>
        <dbReference type="Proteomes" id="UP000093561"/>
    </source>
</evidence>
<proteinExistence type="predicted"/>
<dbReference type="AlphaFoldDB" id="A0AAF5Q1Y6"/>
<protein>
    <submittedName>
        <fullName evidence="2">Uncharacterized protein</fullName>
    </submittedName>
</protein>